<gene>
    <name evidence="1" type="ORF">DHETER_LOCUS10472</name>
</gene>
<feature type="non-terminal residue" evidence="1">
    <location>
        <position position="197"/>
    </location>
</feature>
<evidence type="ECO:0000313" key="1">
    <source>
        <dbReference type="EMBL" id="CAG8677445.1"/>
    </source>
</evidence>
<dbReference type="Proteomes" id="UP000789702">
    <property type="component" value="Unassembled WGS sequence"/>
</dbReference>
<reference evidence="1" key="1">
    <citation type="submission" date="2021-06" db="EMBL/GenBank/DDBJ databases">
        <authorList>
            <person name="Kallberg Y."/>
            <person name="Tangrot J."/>
            <person name="Rosling A."/>
        </authorList>
    </citation>
    <scope>NUCLEOTIDE SEQUENCE</scope>
    <source>
        <strain evidence="1">IL203A</strain>
    </source>
</reference>
<accession>A0ACA9P045</accession>
<organism evidence="1 2">
    <name type="scientific">Dentiscutata heterogama</name>
    <dbReference type="NCBI Taxonomy" id="1316150"/>
    <lineage>
        <taxon>Eukaryota</taxon>
        <taxon>Fungi</taxon>
        <taxon>Fungi incertae sedis</taxon>
        <taxon>Mucoromycota</taxon>
        <taxon>Glomeromycotina</taxon>
        <taxon>Glomeromycetes</taxon>
        <taxon>Diversisporales</taxon>
        <taxon>Gigasporaceae</taxon>
        <taxon>Dentiscutata</taxon>
    </lineage>
</organism>
<sequence>FAFYHKIPSSLHSLDPVPVIDRDQKMWVKIEKMFAMSNANERSTSMDNKSSVQTSTISTPNSIFRTASPCPSSVDEEAFIECVNIIESGLGGDNVINIANNKERKWWIDGNYKKIDEKRLPLRLIKDVTYHDYEKKSKIANASRFWEFDDGCAWRVFFPISTRFLRPTFEDRIVVANAKNSTKIELVDAFLIGHYYV</sequence>
<feature type="non-terminal residue" evidence="1">
    <location>
        <position position="1"/>
    </location>
</feature>
<evidence type="ECO:0000313" key="2">
    <source>
        <dbReference type="Proteomes" id="UP000789702"/>
    </source>
</evidence>
<dbReference type="EMBL" id="CAJVPU010020606">
    <property type="protein sequence ID" value="CAG8677445.1"/>
    <property type="molecule type" value="Genomic_DNA"/>
</dbReference>
<keyword evidence="2" id="KW-1185">Reference proteome</keyword>
<proteinExistence type="predicted"/>
<comment type="caution">
    <text evidence="1">The sequence shown here is derived from an EMBL/GenBank/DDBJ whole genome shotgun (WGS) entry which is preliminary data.</text>
</comment>
<name>A0ACA9P045_9GLOM</name>
<protein>
    <submittedName>
        <fullName evidence="1">131_t:CDS:1</fullName>
    </submittedName>
</protein>